<dbReference type="Gene3D" id="3.40.50.2300">
    <property type="match status" value="1"/>
</dbReference>
<dbReference type="RefSeq" id="WP_133698001.1">
    <property type="nucleotide sequence ID" value="NZ_SOBR01000006.1"/>
</dbReference>
<sequence>MHKAATSSSRQRSRWKALLWPLLLAEVGFTLVCLGAGALIWQASDRRESENALARLQASHSVYARQLDARLTSQQQHLLMLARGSRRILQSMAENASTLSEASPGLPAVLSHDDTQRLLTRLLDDYYGMDALVTRLFILPVGMRAFSVPEGQDDIDSDLPPYQRARTSTDAEKVTWWSGAQTPPERLVATHDVVWNERYLARVGMAISQPRLKRLLHDETGNTGEHWLVDDAGHALMRDDAPRVLPDAAGRYGMQWLEEGRRALIWDTLPGTGWRLVSRLSLPDDSAWQTALPWLSIGLILGNVLIFAGFVTVLYWRLQREQDAWQAALGRLAGWLPRTQDDVPDVSDVSPATLNALLTRLEPPLGGRAPNQAWDLPAWLNMLQLPALLTHGDAIVTLNAILARLLGERPEARRDVLLAEWLNPRLIDDERRRVRLTDAAGGAREYRLECLAVQGEYSVWALIDQTQVSETLHRERLARDQAREDARLKTGYLAHLRQELDACVQRLRMPSDAGTPHPPPQWEALRQRLEDVMLLLDTLSEGKPASDAHQGDASPWVLVVDDGPVNTLLACGVLERQGYHVETATNGEEALALAEHRAFALVFMDIYMPSLDGLETSRRWRRLERRLARRHTSVLVALTANVTDADQEAFLQAGMDDYLAKPYRPSDLVAVVHRWIGAGVRPKQ</sequence>
<dbReference type="InterPro" id="IPR001789">
    <property type="entry name" value="Sig_transdc_resp-reg_receiver"/>
</dbReference>
<feature type="transmembrane region" description="Helical" evidence="4">
    <location>
        <begin position="291"/>
        <end position="316"/>
    </location>
</feature>
<keyword evidence="4" id="KW-0812">Transmembrane</keyword>
<dbReference type="InterPro" id="IPR011006">
    <property type="entry name" value="CheY-like_superfamily"/>
</dbReference>
<protein>
    <submittedName>
        <fullName evidence="6">CheY-like chemotaxis protein</fullName>
    </submittedName>
</protein>
<comment type="caution">
    <text evidence="6">The sequence shown here is derived from an EMBL/GenBank/DDBJ whole genome shotgun (WGS) entry which is preliminary data.</text>
</comment>
<evidence type="ECO:0000256" key="2">
    <source>
        <dbReference type="ARBA" id="ARBA00023012"/>
    </source>
</evidence>
<proteinExistence type="predicted"/>
<organism evidence="6 7">
    <name type="scientific">Chromohalobacter marismortui</name>
    <dbReference type="NCBI Taxonomy" id="42055"/>
    <lineage>
        <taxon>Bacteria</taxon>
        <taxon>Pseudomonadati</taxon>
        <taxon>Pseudomonadota</taxon>
        <taxon>Gammaproteobacteria</taxon>
        <taxon>Oceanospirillales</taxon>
        <taxon>Halomonadaceae</taxon>
        <taxon>Chromohalobacter</taxon>
    </lineage>
</organism>
<reference evidence="6 7" key="1">
    <citation type="submission" date="2019-03" db="EMBL/GenBank/DDBJ databases">
        <title>Genomic Encyclopedia of Type Strains, Phase IV (KMG-IV): sequencing the most valuable type-strain genomes for metagenomic binning, comparative biology and taxonomic classification.</title>
        <authorList>
            <person name="Goeker M."/>
        </authorList>
    </citation>
    <scope>NUCLEOTIDE SEQUENCE [LARGE SCALE GENOMIC DNA]</scope>
    <source>
        <strain evidence="6 7">DSM 6770</strain>
    </source>
</reference>
<keyword evidence="4" id="KW-0472">Membrane</keyword>
<keyword evidence="1 3" id="KW-0597">Phosphoprotein</keyword>
<evidence type="ECO:0000256" key="1">
    <source>
        <dbReference type="ARBA" id="ARBA00022553"/>
    </source>
</evidence>
<dbReference type="GO" id="GO:0000160">
    <property type="term" value="P:phosphorelay signal transduction system"/>
    <property type="evidence" value="ECO:0007669"/>
    <property type="project" value="UniProtKB-KW"/>
</dbReference>
<dbReference type="EMBL" id="SOBR01000006">
    <property type="protein sequence ID" value="TDU20483.1"/>
    <property type="molecule type" value="Genomic_DNA"/>
</dbReference>
<evidence type="ECO:0000313" key="7">
    <source>
        <dbReference type="Proteomes" id="UP000295380"/>
    </source>
</evidence>
<dbReference type="AlphaFoldDB" id="A0A4R7NIM6"/>
<dbReference type="OrthoDB" id="9800897at2"/>
<dbReference type="PROSITE" id="PS50110">
    <property type="entry name" value="RESPONSE_REGULATORY"/>
    <property type="match status" value="1"/>
</dbReference>
<evidence type="ECO:0000313" key="6">
    <source>
        <dbReference type="EMBL" id="TDU20483.1"/>
    </source>
</evidence>
<dbReference type="Pfam" id="PF00072">
    <property type="entry name" value="Response_reg"/>
    <property type="match status" value="1"/>
</dbReference>
<dbReference type="Proteomes" id="UP000295380">
    <property type="component" value="Unassembled WGS sequence"/>
</dbReference>
<dbReference type="CDD" id="cd17546">
    <property type="entry name" value="REC_hyHK_CKI1_RcsC-like"/>
    <property type="match status" value="1"/>
</dbReference>
<feature type="transmembrane region" description="Helical" evidence="4">
    <location>
        <begin position="20"/>
        <end position="41"/>
    </location>
</feature>
<name>A0A4R7NIM6_9GAMM</name>
<dbReference type="PANTHER" id="PTHR45339">
    <property type="entry name" value="HYBRID SIGNAL TRANSDUCTION HISTIDINE KINASE J"/>
    <property type="match status" value="1"/>
</dbReference>
<evidence type="ECO:0000259" key="5">
    <source>
        <dbReference type="PROSITE" id="PS50110"/>
    </source>
</evidence>
<dbReference type="PANTHER" id="PTHR45339:SF1">
    <property type="entry name" value="HYBRID SIGNAL TRANSDUCTION HISTIDINE KINASE J"/>
    <property type="match status" value="1"/>
</dbReference>
<feature type="domain" description="Response regulatory" evidence="5">
    <location>
        <begin position="556"/>
        <end position="676"/>
    </location>
</feature>
<accession>A0A4R7NIM6</accession>
<keyword evidence="2" id="KW-0902">Two-component regulatory system</keyword>
<keyword evidence="7" id="KW-1185">Reference proteome</keyword>
<evidence type="ECO:0000256" key="3">
    <source>
        <dbReference type="PROSITE-ProRule" id="PRU00169"/>
    </source>
</evidence>
<dbReference type="SUPFAM" id="SSF52172">
    <property type="entry name" value="CheY-like"/>
    <property type="match status" value="1"/>
</dbReference>
<gene>
    <name evidence="6" type="ORF">C8E00_106134</name>
</gene>
<dbReference type="SMART" id="SM00448">
    <property type="entry name" value="REC"/>
    <property type="match status" value="1"/>
</dbReference>
<evidence type="ECO:0000256" key="4">
    <source>
        <dbReference type="SAM" id="Phobius"/>
    </source>
</evidence>
<feature type="modified residue" description="4-aspartylphosphate" evidence="3">
    <location>
        <position position="605"/>
    </location>
</feature>
<keyword evidence="4" id="KW-1133">Transmembrane helix</keyword>